<protein>
    <recommendedName>
        <fullName evidence="3">YD repeat-containing protein</fullName>
    </recommendedName>
</protein>
<organism evidence="1 2">
    <name type="scientific">Pseudomonas vlassakiae</name>
    <dbReference type="NCBI Taxonomy" id="485888"/>
    <lineage>
        <taxon>Bacteria</taxon>
        <taxon>Pseudomonadati</taxon>
        <taxon>Pseudomonadota</taxon>
        <taxon>Gammaproteobacteria</taxon>
        <taxon>Pseudomonadales</taxon>
        <taxon>Pseudomonadaceae</taxon>
        <taxon>Pseudomonas</taxon>
    </lineage>
</organism>
<dbReference type="InterPro" id="IPR006530">
    <property type="entry name" value="YD"/>
</dbReference>
<dbReference type="RefSeq" id="WP_264082584.1">
    <property type="nucleotide sequence ID" value="NZ_JABWRP020000075.1"/>
</dbReference>
<name>A0ABS6RE94_9PSED</name>
<dbReference type="Proteomes" id="UP000628137">
    <property type="component" value="Unassembled WGS sequence"/>
</dbReference>
<dbReference type="NCBIfam" id="TIGR01643">
    <property type="entry name" value="YD_repeat_2x"/>
    <property type="match status" value="2"/>
</dbReference>
<gene>
    <name evidence="1" type="ORF">HU738_025855</name>
</gene>
<evidence type="ECO:0008006" key="3">
    <source>
        <dbReference type="Google" id="ProtNLM"/>
    </source>
</evidence>
<feature type="non-terminal residue" evidence="1">
    <location>
        <position position="85"/>
    </location>
</feature>
<feature type="non-terminal residue" evidence="1">
    <location>
        <position position="1"/>
    </location>
</feature>
<sequence>DGEHYHFRYDLDARTSWATDVLGRELEVQYNADHRVIASRDYGGERYAIELDEQGNMVGLDLPDGNRLTFQYDEFARLLEETDPL</sequence>
<accession>A0ABS6RE94</accession>
<dbReference type="InterPro" id="IPR031325">
    <property type="entry name" value="RHS_repeat"/>
</dbReference>
<dbReference type="EMBL" id="JABWRP020000075">
    <property type="protein sequence ID" value="MBV4544481.1"/>
    <property type="molecule type" value="Genomic_DNA"/>
</dbReference>
<reference evidence="1 2" key="1">
    <citation type="journal article" date="2020" name="Microorganisms">
        <title>Reliable Identification of Environmental Pseudomonas Isolates Using the rpoD Gene.</title>
        <authorList>
            <consortium name="The Broad Institute Genome Sequencing Platform"/>
            <person name="Girard L."/>
            <person name="Lood C."/>
            <person name="Rokni-Zadeh H."/>
            <person name="van Noort V."/>
            <person name="Lavigne R."/>
            <person name="De Mot R."/>
        </authorList>
    </citation>
    <scope>NUCLEOTIDE SEQUENCE [LARGE SCALE GENOMIC DNA]</scope>
    <source>
        <strain evidence="1 2">RW4S2</strain>
    </source>
</reference>
<proteinExistence type="predicted"/>
<evidence type="ECO:0000313" key="1">
    <source>
        <dbReference type="EMBL" id="MBV4544481.1"/>
    </source>
</evidence>
<keyword evidence="2" id="KW-1185">Reference proteome</keyword>
<comment type="caution">
    <text evidence="1">The sequence shown here is derived from an EMBL/GenBank/DDBJ whole genome shotgun (WGS) entry which is preliminary data.</text>
</comment>
<evidence type="ECO:0000313" key="2">
    <source>
        <dbReference type="Proteomes" id="UP000628137"/>
    </source>
</evidence>
<dbReference type="Gene3D" id="2.180.10.10">
    <property type="entry name" value="RHS repeat-associated core"/>
    <property type="match status" value="1"/>
</dbReference>
<dbReference type="Pfam" id="PF05593">
    <property type="entry name" value="RHS_repeat"/>
    <property type="match status" value="1"/>
</dbReference>